<organism evidence="2 4">
    <name type="scientific">Flavobacterium lindanitolerans</name>
    <dbReference type="NCBI Taxonomy" id="428988"/>
    <lineage>
        <taxon>Bacteria</taxon>
        <taxon>Pseudomonadati</taxon>
        <taxon>Bacteroidota</taxon>
        <taxon>Flavobacteriia</taxon>
        <taxon>Flavobacteriales</taxon>
        <taxon>Flavobacteriaceae</taxon>
        <taxon>Flavobacterium</taxon>
    </lineage>
</organism>
<proteinExistence type="predicted"/>
<dbReference type="EMBL" id="RCCB01000012">
    <property type="protein sequence ID" value="RLJ24463.1"/>
    <property type="molecule type" value="Genomic_DNA"/>
</dbReference>
<reference evidence="1 3" key="1">
    <citation type="submission" date="2017-12" db="EMBL/GenBank/DDBJ databases">
        <title>Genomic Encyclopedia of Type Strains, Phase III (KMG-III): the genomes of soil and plant-associated and newly described type strains.</title>
        <authorList>
            <person name="Whitman W."/>
        </authorList>
    </citation>
    <scope>NUCLEOTIDE SEQUENCE [LARGE SCALE GENOMIC DNA]</scope>
    <source>
        <strain evidence="1 3">IP-10</strain>
    </source>
</reference>
<dbReference type="InterPro" id="IPR045607">
    <property type="entry name" value="DUF6452"/>
</dbReference>
<sequence>MNKILNIITALFIAICFFGCEKDDICSGGTPTTPRLMIEFREKDNPSILKPVTNLTAVATGMTTGVVFNEGLSSTDPNRYLTSANKIGLPLKITGETTEYTLTQNSTSTNPAIRNEDKIVFNYTTKEIYVSRACGYKTNFDLTGSPVQEPNTVDSNRWISNIVVETPNIVTENEIHIKIYF</sequence>
<protein>
    <submittedName>
        <fullName evidence="2">Uncharacterized protein</fullName>
    </submittedName>
</protein>
<evidence type="ECO:0000313" key="3">
    <source>
        <dbReference type="Proteomes" id="UP000233767"/>
    </source>
</evidence>
<evidence type="ECO:0000313" key="4">
    <source>
        <dbReference type="Proteomes" id="UP000275027"/>
    </source>
</evidence>
<comment type="caution">
    <text evidence="2">The sequence shown here is derived from an EMBL/GenBank/DDBJ whole genome shotgun (WGS) entry which is preliminary data.</text>
</comment>
<accession>A0A497UIK0</accession>
<reference evidence="2 4" key="2">
    <citation type="submission" date="2018-10" db="EMBL/GenBank/DDBJ databases">
        <title>Genomic Encyclopedia of Archaeal and Bacterial Type Strains, Phase II (KMG-II): from individual species to whole genera.</title>
        <authorList>
            <person name="Goeker M."/>
        </authorList>
    </citation>
    <scope>NUCLEOTIDE SEQUENCE [LARGE SCALE GENOMIC DNA]</scope>
    <source>
        <strain evidence="2 4">DSM 21886</strain>
    </source>
</reference>
<keyword evidence="3" id="KW-1185">Reference proteome</keyword>
<gene>
    <name evidence="1" type="ORF">B0G92_1772</name>
    <name evidence="2" type="ORF">CLV50_2344</name>
</gene>
<dbReference type="EMBL" id="PJND01000007">
    <property type="protein sequence ID" value="PKW30123.1"/>
    <property type="molecule type" value="Genomic_DNA"/>
</dbReference>
<evidence type="ECO:0000313" key="1">
    <source>
        <dbReference type="EMBL" id="PKW30123.1"/>
    </source>
</evidence>
<dbReference type="Proteomes" id="UP000233767">
    <property type="component" value="Unassembled WGS sequence"/>
</dbReference>
<dbReference type="Proteomes" id="UP000275027">
    <property type="component" value="Unassembled WGS sequence"/>
</dbReference>
<dbReference type="RefSeq" id="WP_056070797.1">
    <property type="nucleotide sequence ID" value="NZ_CALHAS010000007.1"/>
</dbReference>
<dbReference type="AlphaFoldDB" id="A0A497UIK0"/>
<dbReference type="Pfam" id="PF20050">
    <property type="entry name" value="DUF6452"/>
    <property type="match status" value="1"/>
</dbReference>
<evidence type="ECO:0000313" key="2">
    <source>
        <dbReference type="EMBL" id="RLJ24463.1"/>
    </source>
</evidence>
<name>A0A497UIK0_9FLAO</name>